<dbReference type="Proteomes" id="UP000033457">
    <property type="component" value="Chromosome"/>
</dbReference>
<dbReference type="GO" id="GO:0005886">
    <property type="term" value="C:plasma membrane"/>
    <property type="evidence" value="ECO:0007669"/>
    <property type="project" value="TreeGrafter"/>
</dbReference>
<gene>
    <name evidence="6" type="ORF">UL82_08005</name>
</gene>
<evidence type="ECO:0000256" key="5">
    <source>
        <dbReference type="SAM" id="Phobius"/>
    </source>
</evidence>
<feature type="transmembrane region" description="Helical" evidence="5">
    <location>
        <begin position="96"/>
        <end position="118"/>
    </location>
</feature>
<feature type="transmembrane region" description="Helical" evidence="5">
    <location>
        <begin position="130"/>
        <end position="151"/>
    </location>
</feature>
<keyword evidence="3 5" id="KW-1133">Transmembrane helix</keyword>
<reference evidence="6 7" key="1">
    <citation type="journal article" date="2015" name="Genome Announc.">
        <title>Complete Genome Sequence of Corynebacterium kutscheri DSM 20755, a Corynebacterial Type Strain with Remarkably Low G+C Content of Chromosomal DNA.</title>
        <authorList>
            <person name="Ruckert C."/>
            <person name="Albersmeier A."/>
            <person name="Winkler A."/>
            <person name="Tauch A."/>
        </authorList>
    </citation>
    <scope>NUCLEOTIDE SEQUENCE [LARGE SCALE GENOMIC DNA]</scope>
    <source>
        <strain evidence="6 7">DSM 20755</strain>
    </source>
</reference>
<keyword evidence="2 5" id="KW-0812">Transmembrane</keyword>
<comment type="subcellular location">
    <subcellularLocation>
        <location evidence="1">Membrane</location>
        <topology evidence="1">Multi-pass membrane protein</topology>
    </subcellularLocation>
</comment>
<feature type="transmembrane region" description="Helical" evidence="5">
    <location>
        <begin position="53"/>
        <end position="75"/>
    </location>
</feature>
<evidence type="ECO:0000256" key="2">
    <source>
        <dbReference type="ARBA" id="ARBA00022692"/>
    </source>
</evidence>
<feature type="transmembrane region" description="Helical" evidence="5">
    <location>
        <begin position="329"/>
        <end position="346"/>
    </location>
</feature>
<feature type="transmembrane region" description="Helical" evidence="5">
    <location>
        <begin position="391"/>
        <end position="411"/>
    </location>
</feature>
<dbReference type="GO" id="GO:0034755">
    <property type="term" value="P:iron ion transmembrane transport"/>
    <property type="evidence" value="ECO:0007669"/>
    <property type="project" value="TreeGrafter"/>
</dbReference>
<keyword evidence="7" id="KW-1185">Reference proteome</keyword>
<sequence length="420" mass="43871">MSDSQPPQTNRTPAPTLAQATATATGRSALMGAIFLMATSAIGPGFLTQTATFTSQLGAAFAFAIMISIIIDIAVQLNVWRVIGISGMRAQELGNAVLPGLGWLLSVFIAIGGLVFNIGNIAGGGLGLDALMGLNTTLGGVITAGIAITIFLFKRLGTGLDKILVVLGLAMMLLTVYVAIVSKPPVGQALRQTVFPDTINWVTITTLVGGTVGGYITYAGAHRMLDSGQTGVDKIKTVSQSSVTGILLTGIMRIALFLAVLGVVTGGVVLDTNGNPAAQAFHAAAGELGLRFFGVVLWAASLSSVIGASYTSATFLIPNKEEKTSLQNWITIAFILISCTAFVWLGTAPTKLLVFAGAFNGLVLPIGFSLMIYIAAFCCQDLLKGYRYPKWLIAIGVLAMIMAWLLAWRSFEGVFALLGN</sequence>
<accession>A0A0F6R0I7</accession>
<evidence type="ECO:0000313" key="7">
    <source>
        <dbReference type="Proteomes" id="UP000033457"/>
    </source>
</evidence>
<name>A0A0F6R0I7_9CORY</name>
<feature type="transmembrane region" description="Helical" evidence="5">
    <location>
        <begin position="242"/>
        <end position="270"/>
    </location>
</feature>
<organism evidence="6 7">
    <name type="scientific">Corynebacterium kutscheri</name>
    <dbReference type="NCBI Taxonomy" id="35755"/>
    <lineage>
        <taxon>Bacteria</taxon>
        <taxon>Bacillati</taxon>
        <taxon>Actinomycetota</taxon>
        <taxon>Actinomycetes</taxon>
        <taxon>Mycobacteriales</taxon>
        <taxon>Corynebacteriaceae</taxon>
        <taxon>Corynebacterium</taxon>
    </lineage>
</organism>
<feature type="transmembrane region" description="Helical" evidence="5">
    <location>
        <begin position="201"/>
        <end position="221"/>
    </location>
</feature>
<dbReference type="GO" id="GO:0015086">
    <property type="term" value="F:cadmium ion transmembrane transporter activity"/>
    <property type="evidence" value="ECO:0007669"/>
    <property type="project" value="TreeGrafter"/>
</dbReference>
<dbReference type="PANTHER" id="PTHR11706">
    <property type="entry name" value="SOLUTE CARRIER PROTEIN FAMILY 11 MEMBER"/>
    <property type="match status" value="1"/>
</dbReference>
<protein>
    <submittedName>
        <fullName evidence="6">Mn2+/Fe2 transporter, NRAMP family</fullName>
    </submittedName>
</protein>
<feature type="transmembrane region" description="Helical" evidence="5">
    <location>
        <begin position="290"/>
        <end position="317"/>
    </location>
</feature>
<feature type="transmembrane region" description="Helical" evidence="5">
    <location>
        <begin position="29"/>
        <end position="47"/>
    </location>
</feature>
<evidence type="ECO:0000256" key="4">
    <source>
        <dbReference type="ARBA" id="ARBA00023136"/>
    </source>
</evidence>
<dbReference type="GO" id="GO:0005384">
    <property type="term" value="F:manganese ion transmembrane transporter activity"/>
    <property type="evidence" value="ECO:0007669"/>
    <property type="project" value="TreeGrafter"/>
</dbReference>
<evidence type="ECO:0000313" key="6">
    <source>
        <dbReference type="EMBL" id="AKE41762.1"/>
    </source>
</evidence>
<dbReference type="Pfam" id="PF01566">
    <property type="entry name" value="Nramp"/>
    <property type="match status" value="1"/>
</dbReference>
<dbReference type="KEGG" id="cku:UL82_08005"/>
<dbReference type="HOGENOM" id="CLU_055818_0_0_11"/>
<dbReference type="STRING" id="35755.UL82_08005"/>
<proteinExistence type="predicted"/>
<dbReference type="PANTHER" id="PTHR11706:SF2">
    <property type="entry name" value="TRANSPORTER PROTEIN"/>
    <property type="match status" value="1"/>
</dbReference>
<feature type="transmembrane region" description="Helical" evidence="5">
    <location>
        <begin position="163"/>
        <end position="181"/>
    </location>
</feature>
<dbReference type="RefSeq" id="WP_046440187.1">
    <property type="nucleotide sequence ID" value="NZ_CP011312.1"/>
</dbReference>
<dbReference type="AlphaFoldDB" id="A0A0F6R0I7"/>
<evidence type="ECO:0000256" key="1">
    <source>
        <dbReference type="ARBA" id="ARBA00004141"/>
    </source>
</evidence>
<evidence type="ECO:0000256" key="3">
    <source>
        <dbReference type="ARBA" id="ARBA00022989"/>
    </source>
</evidence>
<dbReference type="InterPro" id="IPR001046">
    <property type="entry name" value="NRAMP_fam"/>
</dbReference>
<feature type="transmembrane region" description="Helical" evidence="5">
    <location>
        <begin position="352"/>
        <end position="379"/>
    </location>
</feature>
<keyword evidence="4 5" id="KW-0472">Membrane</keyword>
<dbReference type="EMBL" id="CP011312">
    <property type="protein sequence ID" value="AKE41762.1"/>
    <property type="molecule type" value="Genomic_DNA"/>
</dbReference>